<dbReference type="FunFam" id="1.20.920.30:FF:000005">
    <property type="entry name" value="Dynein, axonemal, heavy chain 2"/>
    <property type="match status" value="1"/>
</dbReference>
<protein>
    <recommendedName>
        <fullName evidence="24">Dynein heavy chain 2, axonemal</fullName>
    </recommendedName>
</protein>
<dbReference type="InterPro" id="IPR004273">
    <property type="entry name" value="Dynein_heavy_D6_P-loop"/>
</dbReference>
<dbReference type="Gene3D" id="1.20.920.30">
    <property type="match status" value="1"/>
</dbReference>
<dbReference type="SUPFAM" id="SSF52540">
    <property type="entry name" value="P-loop containing nucleoside triphosphate hydrolases"/>
    <property type="match status" value="1"/>
</dbReference>
<comment type="similarity">
    <text evidence="2">Belongs to the dynein heavy chain family.</text>
</comment>
<feature type="domain" description="Dynein heavy chain ATP-binding dynein motor region" evidence="18">
    <location>
        <begin position="812"/>
        <end position="1059"/>
    </location>
</feature>
<dbReference type="Gene3D" id="1.10.8.720">
    <property type="entry name" value="Region D6 of dynein motor"/>
    <property type="match status" value="1"/>
</dbReference>
<keyword evidence="13" id="KW-0966">Cell projection</keyword>
<keyword evidence="9 14" id="KW-0175">Coiled coil</keyword>
<dbReference type="GO" id="GO:0030286">
    <property type="term" value="C:dynein complex"/>
    <property type="evidence" value="ECO:0007669"/>
    <property type="project" value="UniProtKB-KW"/>
</dbReference>
<evidence type="ECO:0000256" key="13">
    <source>
        <dbReference type="ARBA" id="ARBA00023273"/>
    </source>
</evidence>
<comment type="subcellular location">
    <subcellularLocation>
        <location evidence="1">Cytoplasm</location>
        <location evidence="1">Cytoskeleton</location>
        <location evidence="1">Cilium axoneme</location>
    </subcellularLocation>
</comment>
<proteinExistence type="inferred from homology"/>
<dbReference type="GO" id="GO:0005930">
    <property type="term" value="C:axoneme"/>
    <property type="evidence" value="ECO:0007669"/>
    <property type="project" value="UniProtKB-SubCell"/>
</dbReference>
<feature type="domain" description="Dynein heavy chain region D6 P-loop" evidence="15">
    <location>
        <begin position="1372"/>
        <end position="1439"/>
    </location>
</feature>
<evidence type="ECO:0000256" key="12">
    <source>
        <dbReference type="ARBA" id="ARBA00023212"/>
    </source>
</evidence>
<dbReference type="Gene3D" id="1.20.1270.280">
    <property type="match status" value="1"/>
</dbReference>
<dbReference type="Gene3D" id="1.20.920.20">
    <property type="match status" value="1"/>
</dbReference>
<accession>U4TZC2</accession>
<evidence type="ECO:0000259" key="17">
    <source>
        <dbReference type="Pfam" id="PF12780"/>
    </source>
</evidence>
<evidence type="ECO:0000259" key="18">
    <source>
        <dbReference type="Pfam" id="PF12781"/>
    </source>
</evidence>
<dbReference type="GO" id="GO:0005524">
    <property type="term" value="F:ATP binding"/>
    <property type="evidence" value="ECO:0007669"/>
    <property type="project" value="UniProtKB-KW"/>
</dbReference>
<sequence length="2044" mass="232621">MTFPDEGTIERIYGTMLLQHLSNFDEGVKLVGKTITETTIDLYNNVVSRMLPTPTKIHYLFNLRDISKIFQGLLRSHKDYQNDKASLLKLWIHECFRVFFDRLIDDQDQDWFMTQMNEQLGRHFDLTLHSLCPGRDIPIYADFVNPWNVYEEHADPTALKGFVEKQMEEYNVSPGVVAMDLVLFKDALEHICRIVRVISQPRGNMLLVGIGKEGKCCPVILLKYFRVQRGSGRQSLSKIAAYICEYNTFQISVTRSYKTVEFKEDLKTLYGLAGVALKETSFLFNDTQVTDESFLEIINNMLSSGEVANLYKPDEFEDNKLDSAANKAGILHTNEAMYEFLVSRVRANLHIVLCMSPIGDDFRNRLRQYPALVNCTTIDWFHEWPKEALLEVARKFIADVNFSETITGKDLAIRRESLVQSTQERMELATSEAFATIHDSVVQYSKRMLNEMKRYNYVTPTNYLEGIRTKVTTMSVELEEAQVKVAEFQQQCDDYLIIIVAQRKEADDQQKEVAKKSIKIGEEEIQCKRLAEVAQADLDEAMPALDEAVRALDSLSKKDISEMKSYGTPPQKVKMVMEAVNILKGVEPSWAEAKRLLGEINFLKDLKEFDKNHISEKTLKKIANYTMNEEFIPEKVGIVSLAAKSLCQWVIAIEKYAKVWKLCSKNRLTEGLGRVVGPKKAKLDEALDSLKEKQAMLAEAQAKLAELNMYLQKLQKEYEEKLEQKEELNRKAELLKLKLERAATLVDCLAGERQRWEETVKTLDLKYTFLPGDCLLATAFISYLGPFMVTLEIPTSQDFNVIQFLSDPTTIREWNIQGLPADNFSTENGIIVTTGSRWPLVIDPQCQAQKWIKAMEGKNNLQVIDFGMPNFMATVEKAVQFGHPVLLQNISEHMDPSINPILAKAIVRQGGQNMIKVRTRIRQVSGLIFCYRQLDDKFVSYDDKFKFFVTTKLTNPHYAPEVSTKTTMVNFAVKEQGLEAQLLGIVVRKEKPQLEEQKDELVMTIATGPELVYDGFSKRTLQDLENELLRLLNETRGSLLEDAALFNTLQTSKATAEAVFKSLEVSEKTEIQIDAAREGYRPCAKRAAILFFVLNDMGNIDPMYQFALDAYIFLFSKSIAKSPKCAVLQDRINALNEYHTFSVYRNTCRALFEKHKLLFSFHMCIKILTAQGKIVVNEYAFLLKGGVVLDRENQMENPCAAWLNEIAWDNITEMDKLQGFHGVIDSFEQYSRDWYNWYTHTEPETLPLIGTEWILGEWDGICNEFQKMLFVRSLRTDRVSFCISNFIVNQLGPQFVEPPVLGCFGRISAANSADFRALARSGSDFRIDSACRNGENDLKVSVPKLGPRPGSNSYQVTDIGSEKASILYPGFRLLQTGAREGQWVFLANCHLSLSWMPKLDKIVEILQTGKVNPKFRLWLSSSPHPDFPISILQAGIKMTTEPPKGIKANLKRLYQLLTEEQFSACQHPEKYKKLLFGLCFFHSILLERKKFQQLGWNVVYSFNDSDFEVSENLLQIYLDEYTENTPWDALKYLIAGVSYGGHVTDDWDRRLLTTYINQYFCEDALNVPYFRLSSLSTYYVPRDGSLQSYQDYITLLPTIDRPEAFGQHPNADITSLISEARNLFETLMSLQIQIRDKRPVAKTCGFQSATAAGESKESKVSKLAADVLSKVPKPIDYENTDKLTGVNKTPLDVVLLQEIQRYNNLLNLMNSSLQDLQKGIKGLVVMSAELEEIFTCMFEGRVPSAWLKAYPSLKLLGSWTRDLMARVDHFTTWAVTTHPPMLFWLAAYTFPTGFLTAVLQEQLPTSMPTIQTAARQNEVPIDSLNWEFTVLSVEETSIQQPPESGVYVRGTFLEGAGWDRKNAILIEPQPMQLVSVMPLIHFKPVEQIKKKSKGLYLCPVYYFPIRTGAANRPAYVVAVDLKCGMEGSDYWIKRGTALLLTIRSEPALGLQVFVLVPFVLGESVFLGNVDLLTSRELELGTTQSLDNLGLEFVGRTHTHDGLSNADTSHRSLSSSTGQHLVDSDHMEWMKSHANMELVFTTVFN</sequence>
<dbReference type="InterPro" id="IPR026983">
    <property type="entry name" value="DHC"/>
</dbReference>
<evidence type="ECO:0000259" key="19">
    <source>
        <dbReference type="Pfam" id="PF17857"/>
    </source>
</evidence>
<evidence type="ECO:0000256" key="11">
    <source>
        <dbReference type="ARBA" id="ARBA00023175"/>
    </source>
</evidence>
<dbReference type="InterPro" id="IPR041589">
    <property type="entry name" value="DNAH3_AAA_lid_1"/>
</dbReference>
<evidence type="ECO:0000256" key="7">
    <source>
        <dbReference type="ARBA" id="ARBA00022840"/>
    </source>
</evidence>
<dbReference type="InterPro" id="IPR035706">
    <property type="entry name" value="AAA_9"/>
</dbReference>
<dbReference type="FunFam" id="3.40.50.300:FF:002141">
    <property type="entry name" value="Dynein heavy chain"/>
    <property type="match status" value="1"/>
</dbReference>
<evidence type="ECO:0000259" key="20">
    <source>
        <dbReference type="Pfam" id="PF18198"/>
    </source>
</evidence>
<keyword evidence="5" id="KW-0677">Repeat</keyword>
<keyword evidence="4" id="KW-0493">Microtubule</keyword>
<dbReference type="InterPro" id="IPR041658">
    <property type="entry name" value="AAA_lid_11"/>
</dbReference>
<evidence type="ECO:0000313" key="22">
    <source>
        <dbReference type="EMBL" id="ERL85348.1"/>
    </source>
</evidence>
<dbReference type="Gene3D" id="6.10.140.1060">
    <property type="match status" value="1"/>
</dbReference>
<keyword evidence="11" id="KW-0505">Motor protein</keyword>
<feature type="domain" description="Dynein heavy chain 3 AAA+ lid" evidence="19">
    <location>
        <begin position="39"/>
        <end position="125"/>
    </location>
</feature>
<evidence type="ECO:0000256" key="10">
    <source>
        <dbReference type="ARBA" id="ARBA00023069"/>
    </source>
</evidence>
<dbReference type="Pfam" id="PF18199">
    <property type="entry name" value="Dynein_C"/>
    <property type="match status" value="1"/>
</dbReference>
<dbReference type="FunFam" id="1.10.8.720:FF:000008">
    <property type="entry name" value="Dynein axonemal heavy chain 2"/>
    <property type="match status" value="1"/>
</dbReference>
<evidence type="ECO:0000313" key="23">
    <source>
        <dbReference type="Proteomes" id="UP000030742"/>
    </source>
</evidence>
<dbReference type="InterPro" id="IPR024743">
    <property type="entry name" value="Dynein_HC_stalk"/>
</dbReference>
<dbReference type="GO" id="GO:0007018">
    <property type="term" value="P:microtubule-based movement"/>
    <property type="evidence" value="ECO:0007669"/>
    <property type="project" value="InterPro"/>
</dbReference>
<dbReference type="Pfam" id="PF12781">
    <property type="entry name" value="AAA_9"/>
    <property type="match status" value="1"/>
</dbReference>
<keyword evidence="7" id="KW-0067">ATP-binding</keyword>
<dbReference type="EMBL" id="KB631679">
    <property type="protein sequence ID" value="ERL85348.1"/>
    <property type="molecule type" value="Genomic_DNA"/>
</dbReference>
<evidence type="ECO:0000256" key="8">
    <source>
        <dbReference type="ARBA" id="ARBA00023017"/>
    </source>
</evidence>
<evidence type="ECO:0000256" key="2">
    <source>
        <dbReference type="ARBA" id="ARBA00008887"/>
    </source>
</evidence>
<feature type="domain" description="Dynein heavy chain AAA lid" evidence="20">
    <location>
        <begin position="1471"/>
        <end position="1611"/>
    </location>
</feature>
<evidence type="ECO:0000256" key="3">
    <source>
        <dbReference type="ARBA" id="ARBA00022490"/>
    </source>
</evidence>
<name>U4TZC2_DENPD</name>
<dbReference type="Pfam" id="PF17857">
    <property type="entry name" value="AAA_lid_1"/>
    <property type="match status" value="1"/>
</dbReference>
<dbReference type="InterPro" id="IPR027417">
    <property type="entry name" value="P-loop_NTPase"/>
</dbReference>
<dbReference type="InterPro" id="IPR042219">
    <property type="entry name" value="AAA_lid_11_sf"/>
</dbReference>
<dbReference type="FunFam" id="3.40.50.300:FF:000049">
    <property type="entry name" value="Dynein, axonemal, heavy chain 5"/>
    <property type="match status" value="1"/>
</dbReference>
<evidence type="ECO:0000259" key="15">
    <source>
        <dbReference type="Pfam" id="PF03028"/>
    </source>
</evidence>
<dbReference type="Pfam" id="PF18198">
    <property type="entry name" value="AAA_lid_11"/>
    <property type="match status" value="1"/>
</dbReference>
<dbReference type="PANTHER" id="PTHR22878">
    <property type="entry name" value="DYNEIN HEAVY CHAIN 6, AXONEMAL-LIKE-RELATED"/>
    <property type="match status" value="1"/>
</dbReference>
<feature type="domain" description="Dynein heavy chain coiled coil stalk" evidence="16">
    <location>
        <begin position="486"/>
        <end position="787"/>
    </location>
</feature>
<dbReference type="InterPro" id="IPR041228">
    <property type="entry name" value="Dynein_C"/>
</dbReference>
<keyword evidence="10" id="KW-0969">Cilium</keyword>
<organism evidence="22 23">
    <name type="scientific">Dendroctonus ponderosae</name>
    <name type="common">Mountain pine beetle</name>
    <dbReference type="NCBI Taxonomy" id="77166"/>
    <lineage>
        <taxon>Eukaryota</taxon>
        <taxon>Metazoa</taxon>
        <taxon>Ecdysozoa</taxon>
        <taxon>Arthropoda</taxon>
        <taxon>Hexapoda</taxon>
        <taxon>Insecta</taxon>
        <taxon>Pterygota</taxon>
        <taxon>Neoptera</taxon>
        <taxon>Endopterygota</taxon>
        <taxon>Coleoptera</taxon>
        <taxon>Polyphaga</taxon>
        <taxon>Cucujiformia</taxon>
        <taxon>Curculionidae</taxon>
        <taxon>Scolytinae</taxon>
        <taxon>Dendroctonus</taxon>
    </lineage>
</organism>
<keyword evidence="6" id="KW-0547">Nucleotide-binding</keyword>
<keyword evidence="3" id="KW-0963">Cytoplasm</keyword>
<dbReference type="STRING" id="77166.U4TZC2"/>
<dbReference type="Gene3D" id="3.40.50.300">
    <property type="entry name" value="P-loop containing nucleotide triphosphate hydrolases"/>
    <property type="match status" value="3"/>
</dbReference>
<dbReference type="GO" id="GO:0031514">
    <property type="term" value="C:motile cilium"/>
    <property type="evidence" value="ECO:0007669"/>
    <property type="project" value="UniProtKB-ARBA"/>
</dbReference>
<dbReference type="InterPro" id="IPR043160">
    <property type="entry name" value="Dynein_C_barrel"/>
</dbReference>
<evidence type="ECO:0000256" key="6">
    <source>
        <dbReference type="ARBA" id="ARBA00022741"/>
    </source>
</evidence>
<dbReference type="FunFam" id="1.20.1270.280:FF:000007">
    <property type="entry name" value="dynein heavy chain 2, axonemal"/>
    <property type="match status" value="1"/>
</dbReference>
<evidence type="ECO:0000259" key="16">
    <source>
        <dbReference type="Pfam" id="PF12777"/>
    </source>
</evidence>
<gene>
    <name evidence="22" type="ORF">D910_02768</name>
</gene>
<dbReference type="GO" id="GO:0045505">
    <property type="term" value="F:dynein intermediate chain binding"/>
    <property type="evidence" value="ECO:0007669"/>
    <property type="project" value="InterPro"/>
</dbReference>
<feature type="domain" description="Dynein heavy chain AAA module D4" evidence="17">
    <location>
        <begin position="179"/>
        <end position="468"/>
    </location>
</feature>
<dbReference type="OrthoDB" id="447173at2759"/>
<evidence type="ECO:0000256" key="9">
    <source>
        <dbReference type="ARBA" id="ARBA00023054"/>
    </source>
</evidence>
<dbReference type="InterPro" id="IPR024317">
    <property type="entry name" value="Dynein_heavy_chain_D4_dom"/>
</dbReference>
<dbReference type="PANTHER" id="PTHR22878:SF68">
    <property type="entry name" value="DYNEIN HEAVY CHAIN 6, AXONEMAL-LIKE"/>
    <property type="match status" value="1"/>
</dbReference>
<dbReference type="Pfam" id="PF12777">
    <property type="entry name" value="MT"/>
    <property type="match status" value="1"/>
</dbReference>
<dbReference type="GO" id="GO:0051959">
    <property type="term" value="F:dynein light intermediate chain binding"/>
    <property type="evidence" value="ECO:0007669"/>
    <property type="project" value="InterPro"/>
</dbReference>
<dbReference type="Gene3D" id="1.10.8.1220">
    <property type="match status" value="1"/>
</dbReference>
<dbReference type="Proteomes" id="UP000030742">
    <property type="component" value="Unassembled WGS sequence"/>
</dbReference>
<reference evidence="22 23" key="1">
    <citation type="journal article" date="2013" name="Genome Biol.">
        <title>Draft genome of the mountain pine beetle, Dendroctonus ponderosae Hopkins, a major forest pest.</title>
        <authorList>
            <person name="Keeling C.I."/>
            <person name="Yuen M.M."/>
            <person name="Liao N.Y."/>
            <person name="Docking T.R."/>
            <person name="Chan S.K."/>
            <person name="Taylor G.A."/>
            <person name="Palmquist D.L."/>
            <person name="Jackman S.D."/>
            <person name="Nguyen A."/>
            <person name="Li M."/>
            <person name="Henderson H."/>
            <person name="Janes J.K."/>
            <person name="Zhao Y."/>
            <person name="Pandoh P."/>
            <person name="Moore R."/>
            <person name="Sperling F.A."/>
            <person name="Huber D.P."/>
            <person name="Birol I."/>
            <person name="Jones S.J."/>
            <person name="Bohlmann J."/>
        </authorList>
    </citation>
    <scope>NUCLEOTIDE SEQUENCE</scope>
</reference>
<dbReference type="FunFam" id="1.10.8.1220:FF:000001">
    <property type="entry name" value="Dynein axonemal heavy chain 5"/>
    <property type="match status" value="1"/>
</dbReference>
<dbReference type="GO" id="GO:0005874">
    <property type="term" value="C:microtubule"/>
    <property type="evidence" value="ECO:0007669"/>
    <property type="project" value="UniProtKB-KW"/>
</dbReference>
<dbReference type="Gene3D" id="3.10.490.20">
    <property type="match status" value="1"/>
</dbReference>
<feature type="coiled-coil region" evidence="14">
    <location>
        <begin position="680"/>
        <end position="745"/>
    </location>
</feature>
<dbReference type="FunFam" id="3.40.50.300:FF:006175">
    <property type="entry name" value="Uncharacterized protein"/>
    <property type="match status" value="1"/>
</dbReference>
<evidence type="ECO:0000259" key="21">
    <source>
        <dbReference type="Pfam" id="PF18199"/>
    </source>
</evidence>
<dbReference type="GO" id="GO:0008569">
    <property type="term" value="F:minus-end-directed microtubule motor activity"/>
    <property type="evidence" value="ECO:0007669"/>
    <property type="project" value="InterPro"/>
</dbReference>
<evidence type="ECO:0000256" key="1">
    <source>
        <dbReference type="ARBA" id="ARBA00004430"/>
    </source>
</evidence>
<dbReference type="FunFam" id="1.20.920.20:FF:000001">
    <property type="entry name" value="dynein heavy chain 2, axonemal"/>
    <property type="match status" value="1"/>
</dbReference>
<feature type="domain" description="Dynein heavy chain C-terminal" evidence="21">
    <location>
        <begin position="1618"/>
        <end position="1940"/>
    </location>
</feature>
<evidence type="ECO:0000256" key="14">
    <source>
        <dbReference type="SAM" id="Coils"/>
    </source>
</evidence>
<dbReference type="Pfam" id="PF03028">
    <property type="entry name" value="Dynein_heavy"/>
    <property type="match status" value="1"/>
</dbReference>
<dbReference type="Pfam" id="PF12780">
    <property type="entry name" value="AAA_8"/>
    <property type="match status" value="1"/>
</dbReference>
<evidence type="ECO:0008006" key="24">
    <source>
        <dbReference type="Google" id="ProtNLM"/>
    </source>
</evidence>
<evidence type="ECO:0000256" key="4">
    <source>
        <dbReference type="ARBA" id="ARBA00022701"/>
    </source>
</evidence>
<keyword evidence="12" id="KW-0206">Cytoskeleton</keyword>
<evidence type="ECO:0000256" key="5">
    <source>
        <dbReference type="ARBA" id="ARBA00022737"/>
    </source>
</evidence>
<dbReference type="FunFam" id="3.10.490.20:FF:000008">
    <property type="entry name" value="dynein heavy chain 2, axonemal"/>
    <property type="match status" value="1"/>
</dbReference>
<keyword evidence="8" id="KW-0243">Dynein</keyword>